<dbReference type="InterPro" id="IPR001680">
    <property type="entry name" value="WD40_rpt"/>
</dbReference>
<dbReference type="InterPro" id="IPR015943">
    <property type="entry name" value="WD40/YVTN_repeat-like_dom_sf"/>
</dbReference>
<keyword evidence="7" id="KW-1185">Reference proteome</keyword>
<feature type="region of interest" description="Disordered" evidence="1">
    <location>
        <begin position="422"/>
        <end position="441"/>
    </location>
</feature>
<dbReference type="KEGG" id="mtr:25491339"/>
<reference evidence="6" key="3">
    <citation type="submission" date="2015-04" db="UniProtKB">
        <authorList>
            <consortium name="EnsemblPlants"/>
        </authorList>
    </citation>
    <scope>IDENTIFICATION</scope>
    <source>
        <strain evidence="6">cv. Jemalong A17</strain>
    </source>
</reference>
<evidence type="ECO:0000313" key="4">
    <source>
        <dbReference type="EMBL" id="KEH28716.1"/>
    </source>
</evidence>
<dbReference type="InterPro" id="IPR007148">
    <property type="entry name" value="SSU_processome_Utp12"/>
</dbReference>
<proteinExistence type="predicted"/>
<feature type="region of interest" description="Disordered" evidence="1">
    <location>
        <begin position="576"/>
        <end position="620"/>
    </location>
</feature>
<dbReference type="AlphaFoldDB" id="A0A072UH09"/>
<feature type="domain" description="Small-subunit processome Utp12" evidence="2">
    <location>
        <begin position="455"/>
        <end position="556"/>
    </location>
</feature>
<evidence type="ECO:0000259" key="2">
    <source>
        <dbReference type="Pfam" id="PF04003"/>
    </source>
</evidence>
<reference evidence="5" key="4">
    <citation type="journal article" date="2018" name="Nat. Plants">
        <title>Whole-genome landscape of Medicago truncatula symbiotic genes.</title>
        <authorList>
            <person name="Pecrix Y."/>
            <person name="Gamas P."/>
            <person name="Carrere S."/>
        </authorList>
    </citation>
    <scope>NUCLEOTIDE SEQUENCE</scope>
    <source>
        <tissue evidence="5">Leaves</tissue>
    </source>
</reference>
<evidence type="ECO:0000259" key="3">
    <source>
        <dbReference type="Pfam" id="PF12894"/>
    </source>
</evidence>
<dbReference type="PANTHER" id="PTHR45290:SF3">
    <property type="entry name" value="OS01G0649000 PROTEIN"/>
    <property type="match status" value="1"/>
</dbReference>
<evidence type="ECO:0000256" key="1">
    <source>
        <dbReference type="SAM" id="MobiDB-lite"/>
    </source>
</evidence>
<dbReference type="Gene3D" id="2.130.10.10">
    <property type="entry name" value="YVTN repeat-like/Quinoprotein amine dehydrogenase"/>
    <property type="match status" value="1"/>
</dbReference>
<accession>A0A072UH09</accession>
<reference evidence="4 7" key="1">
    <citation type="journal article" date="2011" name="Nature">
        <title>The Medicago genome provides insight into the evolution of rhizobial symbioses.</title>
        <authorList>
            <person name="Young N.D."/>
            <person name="Debelle F."/>
            <person name="Oldroyd G.E."/>
            <person name="Geurts R."/>
            <person name="Cannon S.B."/>
            <person name="Udvardi M.K."/>
            <person name="Benedito V.A."/>
            <person name="Mayer K.F."/>
            <person name="Gouzy J."/>
            <person name="Schoof H."/>
            <person name="Van de Peer Y."/>
            <person name="Proost S."/>
            <person name="Cook D.R."/>
            <person name="Meyers B.C."/>
            <person name="Spannagl M."/>
            <person name="Cheung F."/>
            <person name="De Mita S."/>
            <person name="Krishnakumar V."/>
            <person name="Gundlach H."/>
            <person name="Zhou S."/>
            <person name="Mudge J."/>
            <person name="Bharti A.K."/>
            <person name="Murray J.D."/>
            <person name="Naoumkina M.A."/>
            <person name="Rosen B."/>
            <person name="Silverstein K.A."/>
            <person name="Tang H."/>
            <person name="Rombauts S."/>
            <person name="Zhao P.X."/>
            <person name="Zhou P."/>
            <person name="Barbe V."/>
            <person name="Bardou P."/>
            <person name="Bechner M."/>
            <person name="Bellec A."/>
            <person name="Berger A."/>
            <person name="Berges H."/>
            <person name="Bidwell S."/>
            <person name="Bisseling T."/>
            <person name="Choisne N."/>
            <person name="Couloux A."/>
            <person name="Denny R."/>
            <person name="Deshpande S."/>
            <person name="Dai X."/>
            <person name="Doyle J.J."/>
            <person name="Dudez A.M."/>
            <person name="Farmer A.D."/>
            <person name="Fouteau S."/>
            <person name="Franken C."/>
            <person name="Gibelin C."/>
            <person name="Gish J."/>
            <person name="Goldstein S."/>
            <person name="Gonzalez A.J."/>
            <person name="Green P.J."/>
            <person name="Hallab A."/>
            <person name="Hartog M."/>
            <person name="Hua A."/>
            <person name="Humphray S.J."/>
            <person name="Jeong D.H."/>
            <person name="Jing Y."/>
            <person name="Jocker A."/>
            <person name="Kenton S.M."/>
            <person name="Kim D.J."/>
            <person name="Klee K."/>
            <person name="Lai H."/>
            <person name="Lang C."/>
            <person name="Lin S."/>
            <person name="Macmil S.L."/>
            <person name="Magdelenat G."/>
            <person name="Matthews L."/>
            <person name="McCorrison J."/>
            <person name="Monaghan E.L."/>
            <person name="Mun J.H."/>
            <person name="Najar F.Z."/>
            <person name="Nicholson C."/>
            <person name="Noirot C."/>
            <person name="O'Bleness M."/>
            <person name="Paule C.R."/>
            <person name="Poulain J."/>
            <person name="Prion F."/>
            <person name="Qin B."/>
            <person name="Qu C."/>
            <person name="Retzel E.F."/>
            <person name="Riddle C."/>
            <person name="Sallet E."/>
            <person name="Samain S."/>
            <person name="Samson N."/>
            <person name="Sanders I."/>
            <person name="Saurat O."/>
            <person name="Scarpelli C."/>
            <person name="Schiex T."/>
            <person name="Segurens B."/>
            <person name="Severin A.J."/>
            <person name="Sherrier D.J."/>
            <person name="Shi R."/>
            <person name="Sims S."/>
            <person name="Singer S.R."/>
            <person name="Sinharoy S."/>
            <person name="Sterck L."/>
            <person name="Viollet A."/>
            <person name="Wang B.B."/>
            <person name="Wang K."/>
            <person name="Wang M."/>
            <person name="Wang X."/>
            <person name="Warfsmann J."/>
            <person name="Weissenbach J."/>
            <person name="White D.D."/>
            <person name="White J.D."/>
            <person name="Wiley G.B."/>
            <person name="Wincker P."/>
            <person name="Xing Y."/>
            <person name="Yang L."/>
            <person name="Yao Z."/>
            <person name="Ying F."/>
            <person name="Zhai J."/>
            <person name="Zhou L."/>
            <person name="Zuber A."/>
            <person name="Denarie J."/>
            <person name="Dixon R.A."/>
            <person name="May G.D."/>
            <person name="Schwartz D.C."/>
            <person name="Rogers J."/>
            <person name="Quetier F."/>
            <person name="Town C.D."/>
            <person name="Roe B.A."/>
        </authorList>
    </citation>
    <scope>NUCLEOTIDE SEQUENCE [LARGE SCALE GENOMIC DNA]</scope>
    <source>
        <strain evidence="4">A17</strain>
        <strain evidence="6 7">cv. Jemalong A17</strain>
    </source>
</reference>
<feature type="domain" description="Anaphase-promoting complex subunit 4-like WD40" evidence="3">
    <location>
        <begin position="75"/>
        <end position="155"/>
    </location>
</feature>
<dbReference type="SMART" id="SM00320">
    <property type="entry name" value="WD40"/>
    <property type="match status" value="5"/>
</dbReference>
<dbReference type="STRING" id="3880.A0A072UH09"/>
<dbReference type="SUPFAM" id="SSF50978">
    <property type="entry name" value="WD40 repeat-like"/>
    <property type="match status" value="1"/>
</dbReference>
<dbReference type="HOGENOM" id="CLU_020516_0_1_1"/>
<dbReference type="OrthoDB" id="30195at2759"/>
<dbReference type="EMBL" id="CM001220">
    <property type="protein sequence ID" value="KEH28716.1"/>
    <property type="molecule type" value="Genomic_DNA"/>
</dbReference>
<dbReference type="Proteomes" id="UP000265566">
    <property type="component" value="Chromosome 4"/>
</dbReference>
<reference evidence="4 7" key="2">
    <citation type="journal article" date="2014" name="BMC Genomics">
        <title>An improved genome release (version Mt4.0) for the model legume Medicago truncatula.</title>
        <authorList>
            <person name="Tang H."/>
            <person name="Krishnakumar V."/>
            <person name="Bidwell S."/>
            <person name="Rosen B."/>
            <person name="Chan A."/>
            <person name="Zhou S."/>
            <person name="Gentzbittel L."/>
            <person name="Childs K.L."/>
            <person name="Yandell M."/>
            <person name="Gundlach H."/>
            <person name="Mayer K.F."/>
            <person name="Schwartz D.C."/>
            <person name="Town C.D."/>
        </authorList>
    </citation>
    <scope>GENOME REANNOTATION</scope>
    <source>
        <strain evidence="4">A17</strain>
        <strain evidence="6 7">cv. Jemalong A17</strain>
    </source>
</reference>
<dbReference type="InterPro" id="IPR024977">
    <property type="entry name" value="Apc4-like_WD40_dom"/>
</dbReference>
<dbReference type="Pfam" id="PF12894">
    <property type="entry name" value="ANAPC4_WD40"/>
    <property type="match status" value="1"/>
</dbReference>
<dbReference type="EMBL" id="PSQE01000004">
    <property type="protein sequence ID" value="RHN58566.1"/>
    <property type="molecule type" value="Genomic_DNA"/>
</dbReference>
<dbReference type="InterPro" id="IPR036322">
    <property type="entry name" value="WD40_repeat_dom_sf"/>
</dbReference>
<evidence type="ECO:0000313" key="6">
    <source>
        <dbReference type="EnsemblPlants" id="KEH28716"/>
    </source>
</evidence>
<feature type="compositionally biased region" description="Acidic residues" evidence="1">
    <location>
        <begin position="577"/>
        <end position="589"/>
    </location>
</feature>
<dbReference type="Proteomes" id="UP000002051">
    <property type="component" value="Chromosome 4"/>
</dbReference>
<name>A0A072UH09_MEDTR</name>
<organism evidence="4 7">
    <name type="scientific">Medicago truncatula</name>
    <name type="common">Barrel medic</name>
    <name type="synonym">Medicago tribuloides</name>
    <dbReference type="NCBI Taxonomy" id="3880"/>
    <lineage>
        <taxon>Eukaryota</taxon>
        <taxon>Viridiplantae</taxon>
        <taxon>Streptophyta</taxon>
        <taxon>Embryophyta</taxon>
        <taxon>Tracheophyta</taxon>
        <taxon>Spermatophyta</taxon>
        <taxon>Magnoliopsida</taxon>
        <taxon>eudicotyledons</taxon>
        <taxon>Gunneridae</taxon>
        <taxon>Pentapetalae</taxon>
        <taxon>rosids</taxon>
        <taxon>fabids</taxon>
        <taxon>Fabales</taxon>
        <taxon>Fabaceae</taxon>
        <taxon>Papilionoideae</taxon>
        <taxon>50 kb inversion clade</taxon>
        <taxon>NPAAA clade</taxon>
        <taxon>Hologalegina</taxon>
        <taxon>IRL clade</taxon>
        <taxon>Trifolieae</taxon>
        <taxon>Medicago</taxon>
    </lineage>
</organism>
<dbReference type="EnsemblPlants" id="KEH28716">
    <property type="protein sequence ID" value="KEH28716"/>
    <property type="gene ID" value="MTR_4g011300"/>
</dbReference>
<evidence type="ECO:0000313" key="5">
    <source>
        <dbReference type="EMBL" id="RHN58566.1"/>
    </source>
</evidence>
<feature type="compositionally biased region" description="Basic and acidic residues" evidence="1">
    <location>
        <begin position="590"/>
        <end position="599"/>
    </location>
</feature>
<protein>
    <submittedName>
        <fullName evidence="5">Putative transcription factor WD40-like family</fullName>
    </submittedName>
    <submittedName>
        <fullName evidence="4">Transducin family protein/WD-40 repeat protein, putative</fullName>
    </submittedName>
</protein>
<dbReference type="PANTHER" id="PTHR45290">
    <property type="entry name" value="OS03G0300300 PROTEIN"/>
    <property type="match status" value="1"/>
</dbReference>
<feature type="region of interest" description="Disordered" evidence="1">
    <location>
        <begin position="356"/>
        <end position="390"/>
    </location>
</feature>
<sequence length="620" mass="67798">MVKGKLKEPVLTAFTPNGDYAAILSANGTAKIWNTNSGDLLAEWKPSDGDHDIRYSCIACSFTGKKRKKGKGPCLLALGTEDGKVLAVDVSTGERKWPTSHPIPGGICGLSFAKKGQLLCVVGHDGKAYEFNSETGELLKEFKISKKSISSLAFSHDEKYLAIFSSRLRVISWETGKEVLKCPNDMGNIHRVSISNDAKYLITSDSESKHLQVWRCDLSLGTVSSGPTLPLRHAPLVLDCHSGGNENDLVVSAVTSSGGTYIWKNLNASSEDQIHRTKITLKTEKVESDKENSESSKKRCSSFIASKFQSMGEDGQMQALVTYGSVDHPQFTVLNISDLGENVVLTVGDELDSIQKQDSLSKKAVEKESKKSKKRQATSDPDLPTTTDKVDLDQCEVVDGVLDDDPNEQTIGEKLTNLNLLDENKSKSDKEQVSSKPPSADSVDVLLKQALNADDRALLLDCLYTQDEKVIMNSVAQLNPSNVLKLLNSLISIIESRGAILACALPWLKCLLLQHASGIMSQESSLKVLNSLYQLIESRVSTFKSVFQLSSFLDILYTGVLDEEVDEVETVPIIYVDTDDSERESEDAMDTDKDSKDGELSDEAFDNLSDVEGSDGMMED</sequence>
<evidence type="ECO:0000313" key="7">
    <source>
        <dbReference type="Proteomes" id="UP000002051"/>
    </source>
</evidence>
<gene>
    <name evidence="6" type="primary">25491339</name>
    <name evidence="4" type="ordered locus">MTR_4g011300</name>
    <name evidence="5" type="ORF">MtrunA17_Chr4g0003771</name>
</gene>
<dbReference type="Pfam" id="PF04003">
    <property type="entry name" value="Utp12"/>
    <property type="match status" value="1"/>
</dbReference>
<feature type="compositionally biased region" description="Basic and acidic residues" evidence="1">
    <location>
        <begin position="422"/>
        <end position="433"/>
    </location>
</feature>
<dbReference type="Gramene" id="rna20488">
    <property type="protein sequence ID" value="RHN58566.1"/>
    <property type="gene ID" value="gene20488"/>
</dbReference>
<feature type="compositionally biased region" description="Basic and acidic residues" evidence="1">
    <location>
        <begin position="356"/>
        <end position="369"/>
    </location>
</feature>